<organism evidence="1 2">
    <name type="scientific">Arcicella rosea</name>
    <dbReference type="NCBI Taxonomy" id="502909"/>
    <lineage>
        <taxon>Bacteria</taxon>
        <taxon>Pseudomonadati</taxon>
        <taxon>Bacteroidota</taxon>
        <taxon>Cytophagia</taxon>
        <taxon>Cytophagales</taxon>
        <taxon>Flectobacillaceae</taxon>
        <taxon>Arcicella</taxon>
    </lineage>
</organism>
<evidence type="ECO:0000313" key="2">
    <source>
        <dbReference type="Proteomes" id="UP000524404"/>
    </source>
</evidence>
<comment type="caution">
    <text evidence="1">The sequence shown here is derived from an EMBL/GenBank/DDBJ whole genome shotgun (WGS) entry which is preliminary data.</text>
</comment>
<name>A0A841ER01_9BACT</name>
<dbReference type="Proteomes" id="UP000524404">
    <property type="component" value="Unassembled WGS sequence"/>
</dbReference>
<evidence type="ECO:0000313" key="1">
    <source>
        <dbReference type="EMBL" id="MBB6002690.1"/>
    </source>
</evidence>
<sequence>MLEYQTTRGEVIEKGVSLEAGISGLIGMLLDIDVENSLSLGSKNTSLSLNAKVNLLSDLKFVPKEIIWQFQTFAEIRNKFAHVQSVDSFVKCFEILADKKNKFIKTFGGNIGDEVEEEVKLSVCFSFLCMSLGLWLDLILKKTVFNKEQDFKKVVVVETLRNFFKIPEDQKDIVKKQLMWVDKLIQDIEVDNDFVESIEHVRKQIQNKGE</sequence>
<accession>A0A841ER01</accession>
<proteinExistence type="predicted"/>
<keyword evidence="2" id="KW-1185">Reference proteome</keyword>
<gene>
    <name evidence="1" type="ORF">HNP25_001342</name>
</gene>
<reference evidence="1 2" key="1">
    <citation type="submission" date="2020-08" db="EMBL/GenBank/DDBJ databases">
        <title>Functional genomics of gut bacteria from endangered species of beetles.</title>
        <authorList>
            <person name="Carlos-Shanley C."/>
        </authorList>
    </citation>
    <scope>NUCLEOTIDE SEQUENCE [LARGE SCALE GENOMIC DNA]</scope>
    <source>
        <strain evidence="1 2">S00070</strain>
    </source>
</reference>
<evidence type="ECO:0008006" key="3">
    <source>
        <dbReference type="Google" id="ProtNLM"/>
    </source>
</evidence>
<dbReference type="RefSeq" id="WP_184132201.1">
    <property type="nucleotide sequence ID" value="NZ_JACHKT010000007.1"/>
</dbReference>
<dbReference type="EMBL" id="JACHKT010000007">
    <property type="protein sequence ID" value="MBB6002690.1"/>
    <property type="molecule type" value="Genomic_DNA"/>
</dbReference>
<dbReference type="AlphaFoldDB" id="A0A841ER01"/>
<protein>
    <recommendedName>
        <fullName evidence="3">Mannitol repressor</fullName>
    </recommendedName>
</protein>